<protein>
    <submittedName>
        <fullName evidence="1">NUDIX hydrolase</fullName>
    </submittedName>
</protein>
<comment type="caution">
    <text evidence="1">The sequence shown here is derived from an EMBL/GenBank/DDBJ whole genome shotgun (WGS) entry which is preliminary data.</text>
</comment>
<dbReference type="SUPFAM" id="SSF55811">
    <property type="entry name" value="Nudix"/>
    <property type="match status" value="1"/>
</dbReference>
<dbReference type="InterPro" id="IPR015797">
    <property type="entry name" value="NUDIX_hydrolase-like_dom_sf"/>
</dbReference>
<name>A0ABT7ALY5_9CYAN</name>
<dbReference type="RefSeq" id="WP_283751653.1">
    <property type="nucleotide sequence ID" value="NZ_JAQOSP010000004.1"/>
</dbReference>
<dbReference type="Proteomes" id="UP001235303">
    <property type="component" value="Unassembled WGS sequence"/>
</dbReference>
<dbReference type="Gene3D" id="3.90.79.10">
    <property type="entry name" value="Nucleoside Triphosphate Pyrophosphohydrolase"/>
    <property type="match status" value="1"/>
</dbReference>
<proteinExistence type="predicted"/>
<dbReference type="GO" id="GO:0016787">
    <property type="term" value="F:hydrolase activity"/>
    <property type="evidence" value="ECO:0007669"/>
    <property type="project" value="UniProtKB-KW"/>
</dbReference>
<gene>
    <name evidence="1" type="ORF">PMG71_00420</name>
</gene>
<organism evidence="1 2">
    <name type="scientific">Roseofilum acuticapitatum BLCC-M154</name>
    <dbReference type="NCBI Taxonomy" id="3022444"/>
    <lineage>
        <taxon>Bacteria</taxon>
        <taxon>Bacillati</taxon>
        <taxon>Cyanobacteriota</taxon>
        <taxon>Cyanophyceae</taxon>
        <taxon>Desertifilales</taxon>
        <taxon>Desertifilaceae</taxon>
        <taxon>Roseofilum</taxon>
        <taxon>Roseofilum acuticapitatum</taxon>
    </lineage>
</organism>
<sequence length="189" mass="21381">MQNWKILNRLVRITSEWVTLIGERLEDDRGQVVDYWRVEKADSVVIVTLQGENLILPVPQYRPGVQSVTLDFPGGRVRNEGKPLAVVPSILERELGIGEEGILKLRLLNEEGWLINSSFSNQKLYGCVAEIDPKMSIEGDRLGAVYPHTPEGVDQLFQDLTCLQCRAVLQEWHNRGSRRSKIPYSDGQG</sequence>
<keyword evidence="2" id="KW-1185">Reference proteome</keyword>
<evidence type="ECO:0000313" key="1">
    <source>
        <dbReference type="EMBL" id="MDJ1167885.1"/>
    </source>
</evidence>
<accession>A0ABT7ALY5</accession>
<reference evidence="1 2" key="1">
    <citation type="submission" date="2023-01" db="EMBL/GenBank/DDBJ databases">
        <title>Novel diversity within Roseofilum (Cyanobacteria; Desertifilaceae) from marine benthic mats with descriptions of four novel species.</title>
        <authorList>
            <person name="Wang Y."/>
            <person name="Berthold D.E."/>
            <person name="Hu J."/>
            <person name="Lefler F.W."/>
            <person name="Laughinghouse H.D. IV."/>
        </authorList>
    </citation>
    <scope>NUCLEOTIDE SEQUENCE [LARGE SCALE GENOMIC DNA]</scope>
    <source>
        <strain evidence="1 2">BLCC-M154</strain>
    </source>
</reference>
<evidence type="ECO:0000313" key="2">
    <source>
        <dbReference type="Proteomes" id="UP001235303"/>
    </source>
</evidence>
<keyword evidence="1" id="KW-0378">Hydrolase</keyword>
<dbReference type="EMBL" id="JAQOSP010000004">
    <property type="protein sequence ID" value="MDJ1167885.1"/>
    <property type="molecule type" value="Genomic_DNA"/>
</dbReference>